<dbReference type="PROSITE" id="PS50848">
    <property type="entry name" value="START"/>
    <property type="match status" value="1"/>
</dbReference>
<dbReference type="Proteomes" id="UP000595140">
    <property type="component" value="Unassembled WGS sequence"/>
</dbReference>
<dbReference type="InterPro" id="IPR036291">
    <property type="entry name" value="NAD(P)-bd_dom_sf"/>
</dbReference>
<dbReference type="InterPro" id="IPR000719">
    <property type="entry name" value="Prot_kinase_dom"/>
</dbReference>
<dbReference type="EMBL" id="OOIL02004591">
    <property type="protein sequence ID" value="VFQ92541.1"/>
    <property type="molecule type" value="Genomic_DNA"/>
</dbReference>
<dbReference type="Gene3D" id="3.40.50.720">
    <property type="entry name" value="NAD(P)-binding Rossmann-like Domain"/>
    <property type="match status" value="4"/>
</dbReference>
<dbReference type="FunFam" id="3.80.10.10:FF:000129">
    <property type="entry name" value="Leucine-rich repeat receptor-like kinase"/>
    <property type="match status" value="1"/>
</dbReference>
<dbReference type="Gene3D" id="3.80.10.10">
    <property type="entry name" value="Ribonuclease Inhibitor"/>
    <property type="match status" value="1"/>
</dbReference>
<dbReference type="SUPFAM" id="SSF56112">
    <property type="entry name" value="Protein kinase-like (PK-like)"/>
    <property type="match status" value="1"/>
</dbReference>
<dbReference type="Gene3D" id="3.30.530.20">
    <property type="match status" value="1"/>
</dbReference>
<dbReference type="GO" id="GO:0016020">
    <property type="term" value="C:membrane"/>
    <property type="evidence" value="ECO:0007669"/>
    <property type="project" value="UniProtKB-SubCell"/>
</dbReference>
<dbReference type="SUPFAM" id="SSF51735">
    <property type="entry name" value="NAD(P)-binding Rossmann-fold domains"/>
    <property type="match status" value="2"/>
</dbReference>
<dbReference type="SUPFAM" id="SSF52058">
    <property type="entry name" value="L domain-like"/>
    <property type="match status" value="1"/>
</dbReference>
<feature type="compositionally biased region" description="Basic residues" evidence="9">
    <location>
        <begin position="1399"/>
        <end position="1409"/>
    </location>
</feature>
<dbReference type="Pfam" id="PF13855">
    <property type="entry name" value="LRR_8"/>
    <property type="match status" value="1"/>
</dbReference>
<evidence type="ECO:0000256" key="2">
    <source>
        <dbReference type="ARBA" id="ARBA00022614"/>
    </source>
</evidence>
<evidence type="ECO:0000256" key="3">
    <source>
        <dbReference type="ARBA" id="ARBA00022692"/>
    </source>
</evidence>
<evidence type="ECO:0000259" key="11">
    <source>
        <dbReference type="PROSITE" id="PS50848"/>
    </source>
</evidence>
<dbReference type="InterPro" id="IPR002913">
    <property type="entry name" value="START_lipid-bd_dom"/>
</dbReference>
<accession>A0A484MUF8</accession>
<dbReference type="Gene3D" id="1.10.510.10">
    <property type="entry name" value="Transferase(Phosphotransferase) domain 1"/>
    <property type="match status" value="1"/>
</dbReference>
<dbReference type="Gene3D" id="3.30.200.20">
    <property type="entry name" value="Phosphorylase Kinase, domain 1"/>
    <property type="match status" value="1"/>
</dbReference>
<feature type="compositionally biased region" description="Low complexity" evidence="9">
    <location>
        <begin position="1420"/>
        <end position="1438"/>
    </location>
</feature>
<dbReference type="GO" id="GO:0005524">
    <property type="term" value="F:ATP binding"/>
    <property type="evidence" value="ECO:0007669"/>
    <property type="project" value="InterPro"/>
</dbReference>
<evidence type="ECO:0000256" key="5">
    <source>
        <dbReference type="ARBA" id="ARBA00022737"/>
    </source>
</evidence>
<evidence type="ECO:0000256" key="8">
    <source>
        <dbReference type="ARBA" id="ARBA00023170"/>
    </source>
</evidence>
<evidence type="ECO:0000256" key="7">
    <source>
        <dbReference type="ARBA" id="ARBA00023136"/>
    </source>
</evidence>
<dbReference type="InterPro" id="IPR013857">
    <property type="entry name" value="NADH-UbQ_OxRdtase-assoc_prot30"/>
</dbReference>
<dbReference type="Pfam" id="PF08547">
    <property type="entry name" value="CIA30"/>
    <property type="match status" value="2"/>
</dbReference>
<dbReference type="InterPro" id="IPR011009">
    <property type="entry name" value="Kinase-like_dom_sf"/>
</dbReference>
<feature type="compositionally biased region" description="Polar residues" evidence="9">
    <location>
        <begin position="1066"/>
        <end position="1081"/>
    </location>
</feature>
<feature type="region of interest" description="Disordered" evidence="9">
    <location>
        <begin position="964"/>
        <end position="989"/>
    </location>
</feature>
<keyword evidence="3" id="KW-0812">Transmembrane</keyword>
<reference evidence="12 13" key="1">
    <citation type="submission" date="2018-04" db="EMBL/GenBank/DDBJ databases">
        <authorList>
            <person name="Vogel A."/>
        </authorList>
    </citation>
    <scope>NUCLEOTIDE SEQUENCE [LARGE SCALE GENOMIC DNA]</scope>
</reference>
<dbReference type="PANTHER" id="PTHR15020">
    <property type="entry name" value="FLAVIN REDUCTASE-RELATED"/>
    <property type="match status" value="1"/>
</dbReference>
<dbReference type="PANTHER" id="PTHR15020:SF47">
    <property type="entry name" value="NAD(P)-BINDING DOMAIN-CONTAINING PROTEIN"/>
    <property type="match status" value="1"/>
</dbReference>
<dbReference type="InterPro" id="IPR008979">
    <property type="entry name" value="Galactose-bd-like_sf"/>
</dbReference>
<feature type="region of interest" description="Disordered" evidence="9">
    <location>
        <begin position="46"/>
        <end position="72"/>
    </location>
</feature>
<evidence type="ECO:0000256" key="6">
    <source>
        <dbReference type="ARBA" id="ARBA00022989"/>
    </source>
</evidence>
<dbReference type="Pfam" id="PF01852">
    <property type="entry name" value="START"/>
    <property type="match status" value="1"/>
</dbReference>
<dbReference type="InterPro" id="IPR013210">
    <property type="entry name" value="LRR_N_plant-typ"/>
</dbReference>
<dbReference type="InterPro" id="IPR016040">
    <property type="entry name" value="NAD(P)-bd_dom"/>
</dbReference>
<dbReference type="SUPFAM" id="SSF49785">
    <property type="entry name" value="Galactose-binding domain-like"/>
    <property type="match status" value="2"/>
</dbReference>
<dbReference type="OrthoDB" id="10254221at2759"/>
<dbReference type="InterPro" id="IPR032675">
    <property type="entry name" value="LRR_dom_sf"/>
</dbReference>
<keyword evidence="6" id="KW-1133">Transmembrane helix</keyword>
<dbReference type="Pfam" id="PF08263">
    <property type="entry name" value="LRRNT_2"/>
    <property type="match status" value="1"/>
</dbReference>
<feature type="domain" description="Protein kinase" evidence="10">
    <location>
        <begin position="1127"/>
        <end position="1449"/>
    </location>
</feature>
<evidence type="ECO:0008006" key="14">
    <source>
        <dbReference type="Google" id="ProtNLM"/>
    </source>
</evidence>
<evidence type="ECO:0000259" key="10">
    <source>
        <dbReference type="PROSITE" id="PS50011"/>
    </source>
</evidence>
<feature type="compositionally biased region" description="Basic and acidic residues" evidence="9">
    <location>
        <begin position="980"/>
        <end position="989"/>
    </location>
</feature>
<protein>
    <recommendedName>
        <fullName evidence="14">Protein kinase domain-containing protein</fullName>
    </recommendedName>
</protein>
<dbReference type="Pfam" id="PF13460">
    <property type="entry name" value="NAD_binding_10"/>
    <property type="match status" value="4"/>
</dbReference>
<feature type="region of interest" description="Disordered" evidence="9">
    <location>
        <begin position="1066"/>
        <end position="1088"/>
    </location>
</feature>
<keyword evidence="7" id="KW-0472">Membrane</keyword>
<feature type="region of interest" description="Disordered" evidence="9">
    <location>
        <begin position="1382"/>
        <end position="1438"/>
    </location>
</feature>
<dbReference type="Pfam" id="PF07714">
    <property type="entry name" value="PK_Tyr_Ser-Thr"/>
    <property type="match status" value="1"/>
</dbReference>
<dbReference type="InterPro" id="IPR001245">
    <property type="entry name" value="Ser-Thr/Tyr_kinase_cat_dom"/>
</dbReference>
<comment type="subcellular location">
    <subcellularLocation>
        <location evidence="1">Membrane</location>
        <topology evidence="1">Single-pass membrane protein</topology>
    </subcellularLocation>
</comment>
<keyword evidence="2" id="KW-0433">Leucine-rich repeat</keyword>
<dbReference type="FunFam" id="3.30.200.20:FF:000125">
    <property type="entry name" value="Protein STRUBBELIG-RECEPTOR FAMILY 8"/>
    <property type="match status" value="1"/>
</dbReference>
<keyword evidence="13" id="KW-1185">Reference proteome</keyword>
<evidence type="ECO:0000313" key="12">
    <source>
        <dbReference type="EMBL" id="VFQ92541.1"/>
    </source>
</evidence>
<proteinExistence type="predicted"/>
<keyword evidence="4" id="KW-0732">Signal</keyword>
<dbReference type="InterPro" id="IPR023393">
    <property type="entry name" value="START-like_dom_sf"/>
</dbReference>
<dbReference type="SUPFAM" id="SSF55961">
    <property type="entry name" value="Bet v1-like"/>
    <property type="match status" value="1"/>
</dbReference>
<dbReference type="GO" id="GO:0004672">
    <property type="term" value="F:protein kinase activity"/>
    <property type="evidence" value="ECO:0007669"/>
    <property type="project" value="InterPro"/>
</dbReference>
<sequence>MSSALTAAVFNCNNHQTWRSYPASFDSSSTGTIRFPAAKSSRFVVVSRATDSSSTPDGDGKEEKKRWKRRRRRKKIAIEEGENENEVVSVSSEDQLPSSPSVSVIRRLDDVNPVGLGRRSRQIFDEVWRKFSVLGQTPSPSTLAGEDGPISKFAIPLAQNTTVLVVGATSRVGRIVVRKLMLRGYRVKALVRKADEDVKEMLPRSVEVVVGDVGDPSALMNAVQGCNKIIYCATARSTITADLNRVDCQGVYNLTKALQDYNHKLAQLRTGKSSKSKLLITKFKSKNSLNGWEVRTGTYFKDAVATKYDGGMDAKFEFTDTGEAVFSGYVFTRGGYVELSKRLSLPLGYTLDRYEGLVFSVGGNGRPYILILEAGPSADTIQSKIYFTRINTKAGFCRVRVPFSSFRPLKPDDPPLDPFLVHTLTIRFEPKKQRQHEGSNVAKQDLRCFQLILEYIKALPSGQETDFVLVSCTGLGVEPARREQVLKAKRAGEESLRRSGLGYTIIRPGPLMEEPGGQRALVFDQGNRISQAISCADVADICVKALHDSTARNKSFDVCHEYVSESGKELYELDGPHKYLSTTVFENCSIEVLRDFYMDNDFRKTWDKTLAMHGQLQVDKDSGTEIGWMVKKFPLMTPREYVLAWKIWEGSDGSFYCFCKECEHPLVHRQKKYVRVALYRSGWRIKAGRNSLSMESQFSPMELDSLIYIETKVSGTNNACEIKMVYQEDSGMNVEMAKLVFAKGIWSYICKMHTALRKYSTVDRSRLTSGASAVTLIQKVPTELEANSSTANTIQAGTSTSRDHLHPVLPPHETFTKKVTISALNVLYQSLDSSSRENLDAWTSNGGDPCGDSWKGISCSGSDVTEIDLSEMDLSGSLGYALDKMDKVTYLDLSSNKFTGSVPYSISQMSDLTYLDLSFNSLSGALPQSFKSLSSLNVLLLQNNKFTGSINVLAELPLQDLTGGNSWSSGPAPPPPPGQKLDKESKEKERSGLSGMAVAGIIMGVLLFISIIIALFSKRSSPTSIHYFEDDKLSQHGPISPLSSQESSINMFPDMHKGFREIRSSNASSTISVKTSQTSASMGRKPSDHLKSFNGKELPDLLNVEIGGSVQATYYSLADLQSVTGNFASGRLLGEGSIGRVYRAKFRDGRVLAVKKIDSSHFRGGRGADFSEIVANISKLHHPNIAETVGYCSEQGQNMLLYDYFRNGSLHEFLHLSDDFSKPLTWNTRVRIALGTARAVEFLHEVCSPPCIHKGIKSSNILLDTELNPHLSECGMETLYEVYSGKRIRKEVLIDTWPTRRQRLVHGAVVPIAGDQRVLGRNLIHSKVLIVEEMSSALTAAVFSCNNHQTWISYPASFDSSSTGTIRFPAAKLSRFVVVSRATDSSSTPDGDGKEEKKRWKRRRRRKKKIAIEEGENENEVVSVSSEDQSPSSPSVSVIRRLDDVNPVGLGRRSRQIFDEVWRKFSGLGQTPSPSILAGEDGPISKFAIPLAQNTTVLVVGATSRVGRIVVRKLMLRGYRVKALVRKADEVVKEMLPRSVEVVVGDVGDPSALMNAVQGCNKIIYCATARSTITADLNRVDCQGVYNLTKALQDYNHKLAQLRAGKSSKSKLLITKFKSKNSLNGWEVRAGTYFKDAVATKYDGGMDAKFEFTDTGEAVFSGYVFTRGGYVELSKRLSLPLGYTLDRYEGLVLSVGGNGRPYILILEAGPSADTTQSKIYFTRINTKAGFCRVRVPFSSFRPLKPDDPPLDPFLVHTLTIRFEPKKQRQHEGSNVAKQDLRCFQLILEYIKALPSGQETDFVLVSCTGLGVEPARREQVLKAKRAGEESLRRSGLGYTIIRPGPLMEEPGGQRALVFDQGNRISQAISCADVADICVKALHDSTAQNKSFDVCYEYVSESGKELYELVAHLPDIANNYLTPALSVLEKNT</sequence>
<feature type="domain" description="START" evidence="11">
    <location>
        <begin position="584"/>
        <end position="761"/>
    </location>
</feature>
<keyword evidence="5" id="KW-0677">Repeat</keyword>
<evidence type="ECO:0000256" key="4">
    <source>
        <dbReference type="ARBA" id="ARBA00022729"/>
    </source>
</evidence>
<dbReference type="GO" id="GO:0008289">
    <property type="term" value="F:lipid binding"/>
    <property type="evidence" value="ECO:0007669"/>
    <property type="project" value="InterPro"/>
</dbReference>
<organism evidence="12 13">
    <name type="scientific">Cuscuta campestris</name>
    <dbReference type="NCBI Taxonomy" id="132261"/>
    <lineage>
        <taxon>Eukaryota</taxon>
        <taxon>Viridiplantae</taxon>
        <taxon>Streptophyta</taxon>
        <taxon>Embryophyta</taxon>
        <taxon>Tracheophyta</taxon>
        <taxon>Spermatophyta</taxon>
        <taxon>Magnoliopsida</taxon>
        <taxon>eudicotyledons</taxon>
        <taxon>Gunneridae</taxon>
        <taxon>Pentapetalae</taxon>
        <taxon>asterids</taxon>
        <taxon>lamiids</taxon>
        <taxon>Solanales</taxon>
        <taxon>Convolvulaceae</taxon>
        <taxon>Cuscuteae</taxon>
        <taxon>Cuscuta</taxon>
        <taxon>Cuscuta subgen. Grammica</taxon>
        <taxon>Cuscuta sect. Cleistogrammica</taxon>
    </lineage>
</organism>
<evidence type="ECO:0000256" key="1">
    <source>
        <dbReference type="ARBA" id="ARBA00004167"/>
    </source>
</evidence>
<keyword evidence="8" id="KW-0675">Receptor</keyword>
<gene>
    <name evidence="12" type="ORF">CCAM_LOCUS34317</name>
</gene>
<evidence type="ECO:0000256" key="9">
    <source>
        <dbReference type="SAM" id="MobiDB-lite"/>
    </source>
</evidence>
<dbReference type="InterPro" id="IPR001611">
    <property type="entry name" value="Leu-rich_rpt"/>
</dbReference>
<evidence type="ECO:0000313" key="13">
    <source>
        <dbReference type="Proteomes" id="UP000595140"/>
    </source>
</evidence>
<name>A0A484MUF8_9ASTE</name>
<dbReference type="PROSITE" id="PS50011">
    <property type="entry name" value="PROTEIN_KINASE_DOM"/>
    <property type="match status" value="1"/>
</dbReference>